<sequence>MAVAKPQGYWSGVMSRLVRDPVTMLCAGVVLALILAAIFAPFLGLGDPYKGSMIARLKPLGTAGHILGTDEQGRDMLVRLIYGGRLTLFIGLVPVVLAFFIGSALGITAGYVGGLTNTLIMRTVDVFFAFPSVLLAIAISGALGAGITNSLVSLTIVFVPPITRVAEAVTSGVRKLDYIDAARATGASAWTVIRVHVIGNVLSPIFVYASSLTSVCMILAAGLSFLGIGVRPPEPEWGLMLNTLRSAIYVNPWLSALPGVMIFVTSLCLNLLSDGLRSAMNVRD</sequence>
<dbReference type="SUPFAM" id="SSF161098">
    <property type="entry name" value="MetI-like"/>
    <property type="match status" value="1"/>
</dbReference>
<feature type="transmembrane region" description="Helical" evidence="7">
    <location>
        <begin position="250"/>
        <end position="272"/>
    </location>
</feature>
<evidence type="ECO:0000256" key="4">
    <source>
        <dbReference type="ARBA" id="ARBA00022692"/>
    </source>
</evidence>
<name>A0A4R5ENY8_9RHOB</name>
<protein>
    <submittedName>
        <fullName evidence="9">ABC transporter permease</fullName>
    </submittedName>
</protein>
<dbReference type="PANTHER" id="PTHR43386">
    <property type="entry name" value="OLIGOPEPTIDE TRANSPORT SYSTEM PERMEASE PROTEIN APPC"/>
    <property type="match status" value="1"/>
</dbReference>
<dbReference type="CDD" id="cd06261">
    <property type="entry name" value="TM_PBP2"/>
    <property type="match status" value="1"/>
</dbReference>
<dbReference type="Pfam" id="PF12911">
    <property type="entry name" value="OppC_N"/>
    <property type="match status" value="1"/>
</dbReference>
<evidence type="ECO:0000259" key="8">
    <source>
        <dbReference type="PROSITE" id="PS50928"/>
    </source>
</evidence>
<keyword evidence="6 7" id="KW-0472">Membrane</keyword>
<organism evidence="9 10">
    <name type="scientific">Antarcticimicrobium sediminis</name>
    <dbReference type="NCBI Taxonomy" id="2546227"/>
    <lineage>
        <taxon>Bacteria</taxon>
        <taxon>Pseudomonadati</taxon>
        <taxon>Pseudomonadota</taxon>
        <taxon>Alphaproteobacteria</taxon>
        <taxon>Rhodobacterales</taxon>
        <taxon>Paracoccaceae</taxon>
        <taxon>Antarcticimicrobium</taxon>
    </lineage>
</organism>
<evidence type="ECO:0000313" key="9">
    <source>
        <dbReference type="EMBL" id="TDE36332.1"/>
    </source>
</evidence>
<dbReference type="InterPro" id="IPR050366">
    <property type="entry name" value="BP-dependent_transpt_permease"/>
</dbReference>
<dbReference type="Pfam" id="PF00528">
    <property type="entry name" value="BPD_transp_1"/>
    <property type="match status" value="1"/>
</dbReference>
<dbReference type="InterPro" id="IPR035906">
    <property type="entry name" value="MetI-like_sf"/>
</dbReference>
<dbReference type="AlphaFoldDB" id="A0A4R5ENY8"/>
<feature type="transmembrane region" description="Helical" evidence="7">
    <location>
        <begin position="205"/>
        <end position="230"/>
    </location>
</feature>
<evidence type="ECO:0000256" key="7">
    <source>
        <dbReference type="RuleBase" id="RU363032"/>
    </source>
</evidence>
<keyword evidence="4 7" id="KW-0812">Transmembrane</keyword>
<dbReference type="OrthoDB" id="9766870at2"/>
<evidence type="ECO:0000313" key="10">
    <source>
        <dbReference type="Proteomes" id="UP000294662"/>
    </source>
</evidence>
<keyword evidence="3" id="KW-1003">Cell membrane</keyword>
<comment type="subcellular location">
    <subcellularLocation>
        <location evidence="1 7">Cell membrane</location>
        <topology evidence="1 7">Multi-pass membrane protein</topology>
    </subcellularLocation>
</comment>
<dbReference type="PANTHER" id="PTHR43386:SF25">
    <property type="entry name" value="PEPTIDE ABC TRANSPORTER PERMEASE PROTEIN"/>
    <property type="match status" value="1"/>
</dbReference>
<dbReference type="PROSITE" id="PS50928">
    <property type="entry name" value="ABC_TM1"/>
    <property type="match status" value="1"/>
</dbReference>
<dbReference type="InterPro" id="IPR000515">
    <property type="entry name" value="MetI-like"/>
</dbReference>
<dbReference type="GO" id="GO:0005886">
    <property type="term" value="C:plasma membrane"/>
    <property type="evidence" value="ECO:0007669"/>
    <property type="project" value="UniProtKB-SubCell"/>
</dbReference>
<evidence type="ECO:0000256" key="2">
    <source>
        <dbReference type="ARBA" id="ARBA00022448"/>
    </source>
</evidence>
<dbReference type="InterPro" id="IPR025966">
    <property type="entry name" value="OppC_N"/>
</dbReference>
<keyword evidence="5 7" id="KW-1133">Transmembrane helix</keyword>
<dbReference type="EMBL" id="SMFP01000010">
    <property type="protein sequence ID" value="TDE36332.1"/>
    <property type="molecule type" value="Genomic_DNA"/>
</dbReference>
<feature type="domain" description="ABC transmembrane type-1" evidence="8">
    <location>
        <begin position="84"/>
        <end position="273"/>
    </location>
</feature>
<keyword evidence="2 7" id="KW-0813">Transport</keyword>
<evidence type="ECO:0000256" key="3">
    <source>
        <dbReference type="ARBA" id="ARBA00022475"/>
    </source>
</evidence>
<dbReference type="Gene3D" id="1.10.3720.10">
    <property type="entry name" value="MetI-like"/>
    <property type="match status" value="1"/>
</dbReference>
<comment type="similarity">
    <text evidence="7">Belongs to the binding-protein-dependent transport system permease family.</text>
</comment>
<feature type="transmembrane region" description="Helical" evidence="7">
    <location>
        <begin position="133"/>
        <end position="159"/>
    </location>
</feature>
<feature type="transmembrane region" description="Helical" evidence="7">
    <location>
        <begin position="86"/>
        <end position="113"/>
    </location>
</feature>
<reference evidence="9 10" key="1">
    <citation type="submission" date="2019-03" db="EMBL/GenBank/DDBJ databases">
        <authorList>
            <person name="Zhang S."/>
        </authorList>
    </citation>
    <scope>NUCLEOTIDE SEQUENCE [LARGE SCALE GENOMIC DNA]</scope>
    <source>
        <strain evidence="9 10">S4J41</strain>
    </source>
</reference>
<evidence type="ECO:0000256" key="1">
    <source>
        <dbReference type="ARBA" id="ARBA00004651"/>
    </source>
</evidence>
<accession>A0A4R5ENY8</accession>
<dbReference type="GO" id="GO:0055085">
    <property type="term" value="P:transmembrane transport"/>
    <property type="evidence" value="ECO:0007669"/>
    <property type="project" value="InterPro"/>
</dbReference>
<keyword evidence="10" id="KW-1185">Reference proteome</keyword>
<evidence type="ECO:0000256" key="6">
    <source>
        <dbReference type="ARBA" id="ARBA00023136"/>
    </source>
</evidence>
<gene>
    <name evidence="9" type="ORF">E1B25_14875</name>
</gene>
<dbReference type="Proteomes" id="UP000294662">
    <property type="component" value="Unassembled WGS sequence"/>
</dbReference>
<proteinExistence type="inferred from homology"/>
<comment type="caution">
    <text evidence="9">The sequence shown here is derived from an EMBL/GenBank/DDBJ whole genome shotgun (WGS) entry which is preliminary data.</text>
</comment>
<feature type="transmembrane region" description="Helical" evidence="7">
    <location>
        <begin position="22"/>
        <end position="46"/>
    </location>
</feature>
<evidence type="ECO:0000256" key="5">
    <source>
        <dbReference type="ARBA" id="ARBA00022989"/>
    </source>
</evidence>